<evidence type="ECO:0000313" key="2">
    <source>
        <dbReference type="Proteomes" id="UP001058074"/>
    </source>
</evidence>
<organism evidence="1 2">
    <name type="scientific">Inconstantimicrobium mannanitabidum</name>
    <dbReference type="NCBI Taxonomy" id="1604901"/>
    <lineage>
        <taxon>Bacteria</taxon>
        <taxon>Bacillati</taxon>
        <taxon>Bacillota</taxon>
        <taxon>Clostridia</taxon>
        <taxon>Eubacteriales</taxon>
        <taxon>Clostridiaceae</taxon>
        <taxon>Inconstantimicrobium</taxon>
    </lineage>
</organism>
<proteinExistence type="predicted"/>
<dbReference type="Proteomes" id="UP001058074">
    <property type="component" value="Unassembled WGS sequence"/>
</dbReference>
<accession>A0ACB5REI6</accession>
<comment type="caution">
    <text evidence="1">The sequence shown here is derived from an EMBL/GenBank/DDBJ whole genome shotgun (WGS) entry which is preliminary data.</text>
</comment>
<reference evidence="1" key="1">
    <citation type="journal article" date="2025" name="Int. J. Syst. Evol. Microbiol.">
        <title>Inconstantimicrobium mannanitabidum sp. nov., a novel member of the family Clostridiaceae isolated from anoxic soil under the treatment of reductive soil disinfestation.</title>
        <authorList>
            <person name="Ueki A."/>
            <person name="Tonouchi A."/>
            <person name="Honma S."/>
            <person name="Kaku N."/>
            <person name="Ueki K."/>
        </authorList>
    </citation>
    <scope>NUCLEOTIDE SEQUENCE</scope>
    <source>
        <strain evidence="1">TW13</strain>
    </source>
</reference>
<evidence type="ECO:0000313" key="1">
    <source>
        <dbReference type="EMBL" id="GKX67299.1"/>
    </source>
</evidence>
<keyword evidence="2" id="KW-1185">Reference proteome</keyword>
<sequence length="273" mass="30390">MDNNLDTNLDTNMGFFQKLKNSTYNFKAYKVFLAQSTGKAVLYIFLLCLIFTSIANVKTLIVANSQLNSLESSINKNFPTMEITKGKLSVKAEQPIKYIDNDFIFIIDTSGKADTSQLGNYPKGLLVTEDEIIYKENDYKAETIRMSQIQNMTLSADTITHFIKLCKTIGFALIIIFAPLYSFVRKLIGAVIILGLGGLALSAIMDIKLTYGECVKLGLYAITVPYLVNTLLYLIGLSIPGFILIYYILGLIYLGFAIKEIGTFPSRQDNIIG</sequence>
<dbReference type="EMBL" id="BROD01000001">
    <property type="protein sequence ID" value="GKX67299.1"/>
    <property type="molecule type" value="Genomic_DNA"/>
</dbReference>
<protein>
    <submittedName>
        <fullName evidence="1">Uncharacterized protein</fullName>
    </submittedName>
</protein>
<gene>
    <name evidence="1" type="primary">yqgB</name>
    <name evidence="1" type="ORF">rsdtw13_25570</name>
</gene>
<name>A0ACB5REI6_9CLOT</name>